<dbReference type="RefSeq" id="WP_036804968.1">
    <property type="nucleotide sequence ID" value="NZ_CP051177.1"/>
</dbReference>
<protein>
    <submittedName>
        <fullName evidence="1">DUF2071 domain-containing protein</fullName>
    </submittedName>
</protein>
<dbReference type="AlphaFoldDB" id="A0A7H8Q7D1"/>
<name>A0A7H8Q7D1_9BACL</name>
<dbReference type="Pfam" id="PF09844">
    <property type="entry name" value="DUF2071"/>
    <property type="match status" value="1"/>
</dbReference>
<evidence type="ECO:0000313" key="2">
    <source>
        <dbReference type="Proteomes" id="UP000509222"/>
    </source>
</evidence>
<dbReference type="Gene3D" id="2.40.400.10">
    <property type="entry name" value="Acetoacetate decarboxylase-like"/>
    <property type="match status" value="1"/>
</dbReference>
<dbReference type="Proteomes" id="UP000509222">
    <property type="component" value="Chromosome"/>
</dbReference>
<dbReference type="EMBL" id="CP051177">
    <property type="protein sequence ID" value="QKX49864.1"/>
    <property type="molecule type" value="Genomic_DNA"/>
</dbReference>
<organism evidence="1 2">
    <name type="scientific">Planococcus glaciei</name>
    <dbReference type="NCBI Taxonomy" id="459472"/>
    <lineage>
        <taxon>Bacteria</taxon>
        <taxon>Bacillati</taxon>
        <taxon>Bacillota</taxon>
        <taxon>Bacilli</taxon>
        <taxon>Bacillales</taxon>
        <taxon>Caryophanaceae</taxon>
        <taxon>Planococcus</taxon>
    </lineage>
</organism>
<dbReference type="InterPro" id="IPR018644">
    <property type="entry name" value="DUF2071"/>
</dbReference>
<evidence type="ECO:0000313" key="1">
    <source>
        <dbReference type="EMBL" id="QKX49864.1"/>
    </source>
</evidence>
<keyword evidence="2" id="KW-1185">Reference proteome</keyword>
<dbReference type="InterPro" id="IPR023375">
    <property type="entry name" value="ADC_dom_sf"/>
</dbReference>
<proteinExistence type="predicted"/>
<dbReference type="PANTHER" id="PTHR39186">
    <property type="entry name" value="DUF2071 FAMILY PROTEIN"/>
    <property type="match status" value="1"/>
</dbReference>
<dbReference type="PANTHER" id="PTHR39186:SF1">
    <property type="entry name" value="DUF2071 DOMAIN-CONTAINING PROTEIN"/>
    <property type="match status" value="1"/>
</dbReference>
<reference evidence="1 2" key="1">
    <citation type="submission" date="2020-04" db="EMBL/GenBank/DDBJ databases">
        <authorList>
            <person name="Pajer P."/>
            <person name="Broz P."/>
        </authorList>
    </citation>
    <scope>NUCLEOTIDE SEQUENCE [LARGE SCALE GENOMIC DNA]</scope>
    <source>
        <strain evidence="2">NRL-ATB46093</strain>
    </source>
</reference>
<dbReference type="SUPFAM" id="SSF160104">
    <property type="entry name" value="Acetoacetate decarboxylase-like"/>
    <property type="match status" value="1"/>
</dbReference>
<accession>A0A7H8Q7D1</accession>
<gene>
    <name evidence="1" type="ORF">HF394_04270</name>
</gene>
<sequence>MANRPWAMKQEWHEVVFLYWPVQAEWVRKHVPEELELDLYDGFAWIGVVLFKAKGTSLRGISPIPVVPPYLELNVRTYVNYKGRSGVYFFSLDADSALAVKAASTGDFLPYRHARMKMDGRQGTCLFKSRRTHRHAFPEALSLTYQIASEPIKKSVFDSWLTERYCLWTKPKNRLLRVDIAHPPWELQYIQGEIYKNTMASFLLKKFHLERPIAHYGGTQKVLFFLPASE</sequence>
<reference evidence="2" key="2">
    <citation type="submission" date="2020-06" db="EMBL/GenBank/DDBJ databases">
        <title>Isolation of Planomicrobium glaciei.</title>
        <authorList>
            <person name="Malisova L."/>
            <person name="Safrankova R."/>
            <person name="Jakubu V."/>
            <person name="Spanelova P."/>
        </authorList>
    </citation>
    <scope>NUCLEOTIDE SEQUENCE [LARGE SCALE GENOMIC DNA]</scope>
    <source>
        <strain evidence="2">NRL-ATB46093</strain>
    </source>
</reference>